<keyword evidence="6" id="KW-0732">Signal</keyword>
<comment type="subcellular location">
    <subcellularLocation>
        <location evidence="1">Membrane</location>
        <topology evidence="1">Multi-pass membrane protein</topology>
    </subcellularLocation>
</comment>
<dbReference type="Proteomes" id="UP000279236">
    <property type="component" value="Unassembled WGS sequence"/>
</dbReference>
<dbReference type="Pfam" id="PF01694">
    <property type="entry name" value="Rhomboid"/>
    <property type="match status" value="1"/>
</dbReference>
<feature type="domain" description="CUE" evidence="7">
    <location>
        <begin position="312"/>
        <end position="355"/>
    </location>
</feature>
<feature type="transmembrane region" description="Helical" evidence="5">
    <location>
        <begin position="77"/>
        <end position="98"/>
    </location>
</feature>
<dbReference type="GO" id="GO:0004252">
    <property type="term" value="F:serine-type endopeptidase activity"/>
    <property type="evidence" value="ECO:0007669"/>
    <property type="project" value="InterPro"/>
</dbReference>
<dbReference type="STRING" id="105984.A0A427XFX0"/>
<evidence type="ECO:0000256" key="4">
    <source>
        <dbReference type="ARBA" id="ARBA00023136"/>
    </source>
</evidence>
<organism evidence="8 9">
    <name type="scientific">Apiotrichum porosum</name>
    <dbReference type="NCBI Taxonomy" id="105984"/>
    <lineage>
        <taxon>Eukaryota</taxon>
        <taxon>Fungi</taxon>
        <taxon>Dikarya</taxon>
        <taxon>Basidiomycota</taxon>
        <taxon>Agaricomycotina</taxon>
        <taxon>Tremellomycetes</taxon>
        <taxon>Trichosporonales</taxon>
        <taxon>Trichosporonaceae</taxon>
        <taxon>Apiotrichum</taxon>
    </lineage>
</organism>
<dbReference type="PANTHER" id="PTHR43066:SF21">
    <property type="entry name" value="UBIQUITIN-ASSOCIATED DOMAIN-CONTAINING PROTEIN 2"/>
    <property type="match status" value="1"/>
</dbReference>
<dbReference type="PROSITE" id="PS51140">
    <property type="entry name" value="CUE"/>
    <property type="match status" value="1"/>
</dbReference>
<dbReference type="Gene3D" id="1.20.1540.10">
    <property type="entry name" value="Rhomboid-like"/>
    <property type="match status" value="1"/>
</dbReference>
<name>A0A427XFX0_9TREE</name>
<dbReference type="SUPFAM" id="SSF144091">
    <property type="entry name" value="Rhomboid-like"/>
    <property type="match status" value="1"/>
</dbReference>
<evidence type="ECO:0000313" key="8">
    <source>
        <dbReference type="EMBL" id="RSH77738.1"/>
    </source>
</evidence>
<feature type="signal peptide" evidence="6">
    <location>
        <begin position="1"/>
        <end position="20"/>
    </location>
</feature>
<dbReference type="RefSeq" id="XP_028472885.1">
    <property type="nucleotide sequence ID" value="XM_028618518.1"/>
</dbReference>
<sequence>MTGIMLLLGITSLVTSLTDSKPYIHLQLVPHITKYHQFWRVLIHPFAFANSTELLMAELLLYDVGVRIERSFGSRKYASFIVVSTVLSTVLACAAIILGHKFGLNVIPAGPYGIIFSLLWQYHRTVPSLYAFRFLGFPFSSKTMSYILASQLVLSQLPGSALASACGLVTGYLYRTDTPFLLPSVSRPRRLWRPLKAYRVPLSVHNLLARIFTPLLGNSAPPRRSTRVLPGQIRDAADDAAVAPPPTGLRGLAARAGLATAAPTRRPTAVTTAAAAGGEVTPAGNGNGEPGARAAMGEWVNEMTGRGGTRAPTEQEIAALSNMFPNLSRETVVRALQRSDFNTALAIEALLVQGS</sequence>
<evidence type="ECO:0000256" key="6">
    <source>
        <dbReference type="SAM" id="SignalP"/>
    </source>
</evidence>
<reference evidence="8 9" key="1">
    <citation type="submission" date="2018-11" db="EMBL/GenBank/DDBJ databases">
        <title>Genome sequence of Apiotrichum porosum DSM 27194.</title>
        <authorList>
            <person name="Aliyu H."/>
            <person name="Gorte O."/>
            <person name="Ochsenreither K."/>
        </authorList>
    </citation>
    <scope>NUCLEOTIDE SEQUENCE [LARGE SCALE GENOMIC DNA]</scope>
    <source>
        <strain evidence="8 9">DSM 27194</strain>
    </source>
</reference>
<protein>
    <recommendedName>
        <fullName evidence="7">CUE domain-containing protein</fullName>
    </recommendedName>
</protein>
<proteinExistence type="predicted"/>
<dbReference type="GO" id="GO:0043130">
    <property type="term" value="F:ubiquitin binding"/>
    <property type="evidence" value="ECO:0007669"/>
    <property type="project" value="InterPro"/>
</dbReference>
<dbReference type="Pfam" id="PF02845">
    <property type="entry name" value="CUE"/>
    <property type="match status" value="1"/>
</dbReference>
<dbReference type="Gene3D" id="1.10.8.10">
    <property type="entry name" value="DNA helicase RuvA subunit, C-terminal domain"/>
    <property type="match status" value="1"/>
</dbReference>
<dbReference type="AlphaFoldDB" id="A0A427XFX0"/>
<keyword evidence="3 5" id="KW-1133">Transmembrane helix</keyword>
<accession>A0A427XFX0</accession>
<evidence type="ECO:0000313" key="9">
    <source>
        <dbReference type="Proteomes" id="UP000279236"/>
    </source>
</evidence>
<evidence type="ECO:0000256" key="1">
    <source>
        <dbReference type="ARBA" id="ARBA00004141"/>
    </source>
</evidence>
<dbReference type="PANTHER" id="PTHR43066">
    <property type="entry name" value="RHOMBOID-RELATED PROTEIN"/>
    <property type="match status" value="1"/>
</dbReference>
<keyword evidence="4 5" id="KW-0472">Membrane</keyword>
<keyword evidence="2 5" id="KW-0812">Transmembrane</keyword>
<gene>
    <name evidence="8" type="ORF">EHS24_002796</name>
</gene>
<feature type="chain" id="PRO_5019226163" description="CUE domain-containing protein" evidence="6">
    <location>
        <begin position="21"/>
        <end position="355"/>
    </location>
</feature>
<dbReference type="InterPro" id="IPR003892">
    <property type="entry name" value="CUE"/>
</dbReference>
<evidence type="ECO:0000256" key="5">
    <source>
        <dbReference type="SAM" id="Phobius"/>
    </source>
</evidence>
<dbReference type="GO" id="GO:0016020">
    <property type="term" value="C:membrane"/>
    <property type="evidence" value="ECO:0007669"/>
    <property type="project" value="UniProtKB-SubCell"/>
</dbReference>
<dbReference type="CDD" id="cd14279">
    <property type="entry name" value="CUE"/>
    <property type="match status" value="1"/>
</dbReference>
<evidence type="ECO:0000256" key="3">
    <source>
        <dbReference type="ARBA" id="ARBA00022989"/>
    </source>
</evidence>
<comment type="caution">
    <text evidence="8">The sequence shown here is derived from an EMBL/GenBank/DDBJ whole genome shotgun (WGS) entry which is preliminary data.</text>
</comment>
<dbReference type="EMBL" id="RSCE01000014">
    <property type="protein sequence ID" value="RSH77738.1"/>
    <property type="molecule type" value="Genomic_DNA"/>
</dbReference>
<dbReference type="InterPro" id="IPR009060">
    <property type="entry name" value="UBA-like_sf"/>
</dbReference>
<evidence type="ECO:0000256" key="2">
    <source>
        <dbReference type="ARBA" id="ARBA00022692"/>
    </source>
</evidence>
<dbReference type="GeneID" id="39587339"/>
<dbReference type="OrthoDB" id="272778at2759"/>
<keyword evidence="9" id="KW-1185">Reference proteome</keyword>
<evidence type="ECO:0000259" key="7">
    <source>
        <dbReference type="PROSITE" id="PS51140"/>
    </source>
</evidence>
<dbReference type="SUPFAM" id="SSF46934">
    <property type="entry name" value="UBA-like"/>
    <property type="match status" value="1"/>
</dbReference>
<dbReference type="InterPro" id="IPR022764">
    <property type="entry name" value="Peptidase_S54_rhomboid_dom"/>
</dbReference>
<dbReference type="InterPro" id="IPR035952">
    <property type="entry name" value="Rhomboid-like_sf"/>
</dbReference>